<sequence>MLNQLGCPRFNTLLPLRATWKMKTQLAEIKTTKPKNDLSRNEVKALKDGTTTVIMNKADKIHEAKVQLDNRKHYERLKSPMVKTTQEKVNDLISRLHQGEHIDDMTKKWLLQTPSPPRIPIFYTLTKMHKPKPVGRPIISGCDGPTERISSFVDTLLQPNAQKQQSFIKDTTDFISFIEKTKIDKDTILVSMDVSSFYTNIPQEEGTEIVCKAYDSFHNYKPPIPTRFLRQMLGLILNENSFQFNGENYLQTHGTAMGTKMAVSFANIFMA</sequence>
<organism evidence="1 2">
    <name type="scientific">Porites evermanni</name>
    <dbReference type="NCBI Taxonomy" id="104178"/>
    <lineage>
        <taxon>Eukaryota</taxon>
        <taxon>Metazoa</taxon>
        <taxon>Cnidaria</taxon>
        <taxon>Anthozoa</taxon>
        <taxon>Hexacorallia</taxon>
        <taxon>Scleractinia</taxon>
        <taxon>Fungiina</taxon>
        <taxon>Poritidae</taxon>
        <taxon>Porites</taxon>
    </lineage>
</organism>
<accession>A0ABN8M649</accession>
<name>A0ABN8M649_9CNID</name>
<dbReference type="Proteomes" id="UP001159427">
    <property type="component" value="Unassembled WGS sequence"/>
</dbReference>
<dbReference type="EMBL" id="CALNXI010000246">
    <property type="protein sequence ID" value="CAH3023084.1"/>
    <property type="molecule type" value="Genomic_DNA"/>
</dbReference>
<dbReference type="PANTHER" id="PTHR21301">
    <property type="entry name" value="REVERSE TRANSCRIPTASE"/>
    <property type="match status" value="1"/>
</dbReference>
<reference evidence="1 2" key="1">
    <citation type="submission" date="2022-05" db="EMBL/GenBank/DDBJ databases">
        <authorList>
            <consortium name="Genoscope - CEA"/>
            <person name="William W."/>
        </authorList>
    </citation>
    <scope>NUCLEOTIDE SEQUENCE [LARGE SCALE GENOMIC DNA]</scope>
</reference>
<evidence type="ECO:0000313" key="2">
    <source>
        <dbReference type="Proteomes" id="UP001159427"/>
    </source>
</evidence>
<evidence type="ECO:0000313" key="1">
    <source>
        <dbReference type="EMBL" id="CAH3023084.1"/>
    </source>
</evidence>
<comment type="caution">
    <text evidence="1">The sequence shown here is derived from an EMBL/GenBank/DDBJ whole genome shotgun (WGS) entry which is preliminary data.</text>
</comment>
<gene>
    <name evidence="1" type="ORF">PEVE_00018030</name>
</gene>
<dbReference type="PANTHER" id="PTHR21301:SF10">
    <property type="entry name" value="REVERSE TRANSCRIPTASE DOMAIN-CONTAINING PROTEIN"/>
    <property type="match status" value="1"/>
</dbReference>
<proteinExistence type="predicted"/>
<keyword evidence="2" id="KW-1185">Reference proteome</keyword>
<protein>
    <recommendedName>
        <fullName evidence="3">Reverse transcriptase domain-containing protein</fullName>
    </recommendedName>
</protein>
<evidence type="ECO:0008006" key="3">
    <source>
        <dbReference type="Google" id="ProtNLM"/>
    </source>
</evidence>